<accession>A0ABW7F8F4</accession>
<comment type="caution">
    <text evidence="3">The sequence shown here is derived from an EMBL/GenBank/DDBJ whole genome shotgun (WGS) entry which is preliminary data.</text>
</comment>
<feature type="transmembrane region" description="Helical" evidence="2">
    <location>
        <begin position="353"/>
        <end position="372"/>
    </location>
</feature>
<keyword evidence="4" id="KW-1185">Reference proteome</keyword>
<evidence type="ECO:0000313" key="3">
    <source>
        <dbReference type="EMBL" id="MFG6431935.1"/>
    </source>
</evidence>
<dbReference type="RefSeq" id="WP_394481406.1">
    <property type="nucleotide sequence ID" value="NZ_JBIGHV010000007.1"/>
</dbReference>
<feature type="transmembrane region" description="Helical" evidence="2">
    <location>
        <begin position="106"/>
        <end position="127"/>
    </location>
</feature>
<feature type="transmembrane region" description="Helical" evidence="2">
    <location>
        <begin position="218"/>
        <end position="247"/>
    </location>
</feature>
<feature type="transmembrane region" description="Helical" evidence="2">
    <location>
        <begin position="26"/>
        <end position="44"/>
    </location>
</feature>
<feature type="transmembrane region" description="Helical" evidence="2">
    <location>
        <begin position="50"/>
        <end position="71"/>
    </location>
</feature>
<feature type="transmembrane region" description="Helical" evidence="2">
    <location>
        <begin position="134"/>
        <end position="152"/>
    </location>
</feature>
<keyword evidence="2" id="KW-1133">Transmembrane helix</keyword>
<feature type="transmembrane region" description="Helical" evidence="2">
    <location>
        <begin position="189"/>
        <end position="206"/>
    </location>
</feature>
<dbReference type="EMBL" id="JBIGHV010000007">
    <property type="protein sequence ID" value="MFG6431935.1"/>
    <property type="molecule type" value="Genomic_DNA"/>
</dbReference>
<evidence type="ECO:0000313" key="4">
    <source>
        <dbReference type="Proteomes" id="UP001606210"/>
    </source>
</evidence>
<sequence length="442" mass="48670">MTTASPPAALRSQPYPGGRRYRDTAGFSRLYTTGLALTAFGAVYQPSFLGYLAASPGVLLIAISLLVLLPLRRLRNAEARDARRLIAWGLLVSVPSVLFFGLNSSYLAKTFTLLILSMVWLSPLICVPHLRKRHLMNGLTAALVICGIGYLLGDVLRGILPPALNEVIFGGEYATYEILRPRAFMQENSHFATMVGRCLIALFLLYEANRRYNARRLAVFIVLLTLLLTGLDSKGAAISVLAAAVTVGMTRKLLPAFILLLPLFSWLLLRQVDVVLIDIENFTSASTRSTLFLATFAGAVCNPLGYGYYGFYGAIQTFGGWSMGWLGDRVPLVLTEVVDIVEELNNVSTKSTLMDFTLIFGLPFILMLWRLTRRCYLADPRAKAAIVYTLLSAMSTSGHESISCFLVLAILVRWYPRRSDDGRRQRAPARPAQPALPAPQPA</sequence>
<evidence type="ECO:0000256" key="1">
    <source>
        <dbReference type="SAM" id="MobiDB-lite"/>
    </source>
</evidence>
<evidence type="ECO:0000256" key="2">
    <source>
        <dbReference type="SAM" id="Phobius"/>
    </source>
</evidence>
<feature type="region of interest" description="Disordered" evidence="1">
    <location>
        <begin position="421"/>
        <end position="442"/>
    </location>
</feature>
<keyword evidence="2" id="KW-0472">Membrane</keyword>
<feature type="transmembrane region" description="Helical" evidence="2">
    <location>
        <begin position="384"/>
        <end position="412"/>
    </location>
</feature>
<dbReference type="Proteomes" id="UP001606210">
    <property type="component" value="Unassembled WGS sequence"/>
</dbReference>
<evidence type="ECO:0008006" key="5">
    <source>
        <dbReference type="Google" id="ProtNLM"/>
    </source>
</evidence>
<keyword evidence="2" id="KW-0812">Transmembrane</keyword>
<feature type="transmembrane region" description="Helical" evidence="2">
    <location>
        <begin position="83"/>
        <end position="100"/>
    </location>
</feature>
<organism evidence="3 4">
    <name type="scientific">Pelomonas parva</name>
    <dbReference type="NCBI Taxonomy" id="3299032"/>
    <lineage>
        <taxon>Bacteria</taxon>
        <taxon>Pseudomonadati</taxon>
        <taxon>Pseudomonadota</taxon>
        <taxon>Betaproteobacteria</taxon>
        <taxon>Burkholderiales</taxon>
        <taxon>Sphaerotilaceae</taxon>
        <taxon>Roseateles</taxon>
    </lineage>
</organism>
<gene>
    <name evidence="3" type="ORF">ACG00Y_18580</name>
</gene>
<name>A0ABW7F8F4_9BURK</name>
<protein>
    <recommendedName>
        <fullName evidence="5">O-antigen ligase domain-containing protein</fullName>
    </recommendedName>
</protein>
<feature type="transmembrane region" description="Helical" evidence="2">
    <location>
        <begin position="290"/>
        <end position="309"/>
    </location>
</feature>
<feature type="transmembrane region" description="Helical" evidence="2">
    <location>
        <begin position="253"/>
        <end position="269"/>
    </location>
</feature>
<reference evidence="3 4" key="1">
    <citation type="submission" date="2024-08" db="EMBL/GenBank/DDBJ databases">
        <authorList>
            <person name="Lu H."/>
        </authorList>
    </citation>
    <scope>NUCLEOTIDE SEQUENCE [LARGE SCALE GENOMIC DNA]</scope>
    <source>
        <strain evidence="3 4">LYH14W</strain>
    </source>
</reference>
<proteinExistence type="predicted"/>